<proteinExistence type="predicted"/>
<evidence type="ECO:0000313" key="2">
    <source>
        <dbReference type="Proteomes" id="UP000051952"/>
    </source>
</evidence>
<accession>A0A0S4JG26</accession>
<organism evidence="1 2">
    <name type="scientific">Bodo saltans</name>
    <name type="common">Flagellated protozoan</name>
    <dbReference type="NCBI Taxonomy" id="75058"/>
    <lineage>
        <taxon>Eukaryota</taxon>
        <taxon>Discoba</taxon>
        <taxon>Euglenozoa</taxon>
        <taxon>Kinetoplastea</taxon>
        <taxon>Metakinetoplastina</taxon>
        <taxon>Eubodonida</taxon>
        <taxon>Bodonidae</taxon>
        <taxon>Bodo</taxon>
    </lineage>
</organism>
<evidence type="ECO:0000313" key="1">
    <source>
        <dbReference type="EMBL" id="CUG88151.1"/>
    </source>
</evidence>
<name>A0A0S4JG26_BODSA</name>
<dbReference type="AlphaFoldDB" id="A0A0S4JG26"/>
<dbReference type="VEuPathDB" id="TriTrypDB:BSAL_13950"/>
<dbReference type="Proteomes" id="UP000051952">
    <property type="component" value="Unassembled WGS sequence"/>
</dbReference>
<sequence>MTAPPQRYFILSPADQDAIRMEKEIIAKDKLLAEEQRASRRPVASTTAENVVAVDTLAPTNAPEPTKPPLPDALQTIVNDIAERALKDCNNLQDMIITLAKDLGRYTNSPHSIDRSEDIFRHYPAMVLFLDAVRLAASLHPQHNECWHHWWWTFQNRVKDTVVARMGRFGGPKTDGQLYIAAGFSEYATRHQRGQHWRAGWYPQNHVTLAAKHHCVNFTMFFVSYFDEDIYLVLKDDIGRRSELRSFLQDFPNFFFLHYSPAMVMPNGIGASALGERDPFYQDRGAKQRWYTMFPRMIPIPHAPTDRESIQSLMTRRDVWPPKPYTSRKNQVAWRGATTGLERPYSRSDRARVVSQFAVNGRPKYDWADVAFSGLCQGVTQHELPMFGGRMEVGQLMNYRVHLDIDGNSNSWDGLRWRLMFGMVVVKARSSSGFTQWYYRHLENGVNIIESPVDGVAMAAQKILEDVPLAEKISANAKAFGEQHLSYPALDRAVTEAVRDAWKLGYDDQTKWCVSPC</sequence>
<evidence type="ECO:0008006" key="3">
    <source>
        <dbReference type="Google" id="ProtNLM"/>
    </source>
</evidence>
<keyword evidence="2" id="KW-1185">Reference proteome</keyword>
<reference evidence="2" key="1">
    <citation type="submission" date="2015-09" db="EMBL/GenBank/DDBJ databases">
        <authorList>
            <consortium name="Pathogen Informatics"/>
        </authorList>
    </citation>
    <scope>NUCLEOTIDE SEQUENCE [LARGE SCALE GENOMIC DNA]</scope>
    <source>
        <strain evidence="2">Lake Konstanz</strain>
    </source>
</reference>
<gene>
    <name evidence="1" type="ORF">BSAL_13950</name>
</gene>
<protein>
    <recommendedName>
        <fullName evidence="3">Glycosyl transferase CAP10 domain-containing protein</fullName>
    </recommendedName>
</protein>
<dbReference type="EMBL" id="CYKH01001619">
    <property type="protein sequence ID" value="CUG88151.1"/>
    <property type="molecule type" value="Genomic_DNA"/>
</dbReference>